<sequence>MTVINKVNDDSESYFSDFAGFCFVIQCCNIFMCNLLILYGEIFGLIISAIFLSSSCFVKVPVNLQNETSWVKNETSSKFSYHIPVGLFCNFKENEIADWLRGLISKQW</sequence>
<gene>
    <name evidence="1" type="ORF">RBJ67_01430</name>
</gene>
<dbReference type="EMBL" id="JAVDKS010000001">
    <property type="protein sequence ID" value="MDQ2254806.1"/>
    <property type="molecule type" value="Genomic_DNA"/>
</dbReference>
<accession>A0AAW8H1W1</accession>
<protein>
    <submittedName>
        <fullName evidence="1">Uncharacterized protein</fullName>
    </submittedName>
</protein>
<evidence type="ECO:0000313" key="1">
    <source>
        <dbReference type="EMBL" id="MDQ2254806.1"/>
    </source>
</evidence>
<dbReference type="RefSeq" id="WP_306683027.1">
    <property type="nucleotide sequence ID" value="NZ_JAVDKR010000004.1"/>
</dbReference>
<organism evidence="1 2">
    <name type="scientific">Enterobacter soli</name>
    <dbReference type="NCBI Taxonomy" id="885040"/>
    <lineage>
        <taxon>Bacteria</taxon>
        <taxon>Pseudomonadati</taxon>
        <taxon>Pseudomonadota</taxon>
        <taxon>Gammaproteobacteria</taxon>
        <taxon>Enterobacterales</taxon>
        <taxon>Enterobacteriaceae</taxon>
        <taxon>Enterobacter</taxon>
    </lineage>
</organism>
<evidence type="ECO:0000313" key="2">
    <source>
        <dbReference type="Proteomes" id="UP001225042"/>
    </source>
</evidence>
<dbReference type="Proteomes" id="UP001225042">
    <property type="component" value="Unassembled WGS sequence"/>
</dbReference>
<dbReference type="AlphaFoldDB" id="A0AAW8H1W1"/>
<name>A0AAW8H1W1_9ENTR</name>
<comment type="caution">
    <text evidence="1">The sequence shown here is derived from an EMBL/GenBank/DDBJ whole genome shotgun (WGS) entry which is preliminary data.</text>
</comment>
<keyword evidence="2" id="KW-1185">Reference proteome</keyword>
<reference evidence="1 2" key="1">
    <citation type="submission" date="2023-08" db="EMBL/GenBank/DDBJ databases">
        <authorList>
            <person name="Dale J."/>
        </authorList>
    </citation>
    <scope>NUCLEOTIDE SEQUENCE [LARGE SCALE GENOMIC DNA]</scope>
    <source>
        <strain evidence="1 2">2023EL-00788</strain>
    </source>
</reference>
<proteinExistence type="predicted"/>